<gene>
    <name evidence="3" type="ORF">F0185_26575</name>
</gene>
<dbReference type="InterPro" id="IPR039554">
    <property type="entry name" value="HigA2-like_HTH"/>
</dbReference>
<organism evidence="3 4">
    <name type="scientific">Massilia rubra</name>
    <dbReference type="NCBI Taxonomy" id="2607910"/>
    <lineage>
        <taxon>Bacteria</taxon>
        <taxon>Pseudomonadati</taxon>
        <taxon>Pseudomonadota</taxon>
        <taxon>Betaproteobacteria</taxon>
        <taxon>Burkholderiales</taxon>
        <taxon>Oxalobacteraceae</taxon>
        <taxon>Telluria group</taxon>
        <taxon>Massilia</taxon>
    </lineage>
</organism>
<dbReference type="EMBL" id="VUYU01000025">
    <property type="protein sequence ID" value="NHZ37137.1"/>
    <property type="molecule type" value="Genomic_DNA"/>
</dbReference>
<proteinExistence type="predicted"/>
<protein>
    <recommendedName>
        <fullName evidence="2">HigA2-like helix-turn-helix domain-containing protein</fullName>
    </recommendedName>
</protein>
<evidence type="ECO:0000256" key="1">
    <source>
        <dbReference type="SAM" id="MobiDB-lite"/>
    </source>
</evidence>
<evidence type="ECO:0000259" key="2">
    <source>
        <dbReference type="Pfam" id="PF13744"/>
    </source>
</evidence>
<dbReference type="Proteomes" id="UP000785613">
    <property type="component" value="Unassembled WGS sequence"/>
</dbReference>
<dbReference type="SUPFAM" id="SSF47413">
    <property type="entry name" value="lambda repressor-like DNA-binding domains"/>
    <property type="match status" value="1"/>
</dbReference>
<dbReference type="Pfam" id="PF13744">
    <property type="entry name" value="HTH_37"/>
    <property type="match status" value="1"/>
</dbReference>
<feature type="region of interest" description="Disordered" evidence="1">
    <location>
        <begin position="1"/>
        <end position="35"/>
    </location>
</feature>
<keyword evidence="4" id="KW-1185">Reference proteome</keyword>
<sequence>MCSTRFKRRRTRRRKKTSTLESGATPSRKLMRKRLRPRPRRLWRPKRHLEELDMKNQAKPANPDGVMHVTRVGGSVFEDLGFGKQASKGMQEKVNREIEQRNNIKRAMVDGLTREIARRGLSAMEAANMLDISRPRLSDITHFKVEKFSIDAMSDLMTRLGQSVQVVIAGSPSAARPARKAEMSE</sequence>
<reference evidence="3 4" key="1">
    <citation type="submission" date="2019-09" db="EMBL/GenBank/DDBJ databases">
        <title>Taxonomy of Antarctic Massilia spp.: description of Massilia rubra sp. nov., Massilia aquatica sp. nov., Massilia mucilaginosa sp. nov., Massilia frigida sp. nov. isolated from streams, lakes and regoliths.</title>
        <authorList>
            <person name="Holochova P."/>
            <person name="Sedlacek I."/>
            <person name="Kralova S."/>
            <person name="Maslanova I."/>
            <person name="Busse H.-J."/>
            <person name="Stankova E."/>
            <person name="Vrbovska V."/>
            <person name="Kovarovic V."/>
            <person name="Bartak M."/>
            <person name="Svec P."/>
            <person name="Pantucek R."/>
        </authorList>
    </citation>
    <scope>NUCLEOTIDE SEQUENCE [LARGE SCALE GENOMIC DNA]</scope>
    <source>
        <strain evidence="3 4">CCM 8692</strain>
    </source>
</reference>
<feature type="compositionally biased region" description="Basic residues" evidence="1">
    <location>
        <begin position="1"/>
        <end position="17"/>
    </location>
</feature>
<evidence type="ECO:0000313" key="3">
    <source>
        <dbReference type="EMBL" id="NHZ37137.1"/>
    </source>
</evidence>
<evidence type="ECO:0000313" key="4">
    <source>
        <dbReference type="Proteomes" id="UP000785613"/>
    </source>
</evidence>
<feature type="domain" description="HigA2-like helix-turn-helix" evidence="2">
    <location>
        <begin position="102"/>
        <end position="168"/>
    </location>
</feature>
<name>A0ABX0LRT2_9BURK</name>
<comment type="caution">
    <text evidence="3">The sequence shown here is derived from an EMBL/GenBank/DDBJ whole genome shotgun (WGS) entry which is preliminary data.</text>
</comment>
<accession>A0ABX0LRT2</accession>
<dbReference type="InterPro" id="IPR010982">
    <property type="entry name" value="Lambda_DNA-bd_dom_sf"/>
</dbReference>
<dbReference type="Gene3D" id="1.10.260.40">
    <property type="entry name" value="lambda repressor-like DNA-binding domains"/>
    <property type="match status" value="1"/>
</dbReference>